<dbReference type="CDD" id="cd06257">
    <property type="entry name" value="DnaJ"/>
    <property type="match status" value="1"/>
</dbReference>
<dbReference type="CDD" id="cd10719">
    <property type="entry name" value="DnaJ_zf"/>
    <property type="match status" value="1"/>
</dbReference>
<dbReference type="Gene3D" id="2.10.230.10">
    <property type="entry name" value="Heat shock protein DnaJ, cysteine-rich domain"/>
    <property type="match status" value="1"/>
</dbReference>
<feature type="binding site" evidence="11">
    <location>
        <position position="147"/>
    </location>
    <ligand>
        <name>Zn(2+)</name>
        <dbReference type="ChEBI" id="CHEBI:29105"/>
        <label>1</label>
    </ligand>
</feature>
<dbReference type="InterPro" id="IPR001623">
    <property type="entry name" value="DnaJ_domain"/>
</dbReference>
<dbReference type="GO" id="GO:0006260">
    <property type="term" value="P:DNA replication"/>
    <property type="evidence" value="ECO:0007669"/>
    <property type="project" value="UniProtKB-KW"/>
</dbReference>
<dbReference type="InterPro" id="IPR001305">
    <property type="entry name" value="HSP_DnaJ_Cys-rich_dom"/>
</dbReference>
<feature type="binding site" evidence="11">
    <location>
        <position position="207"/>
    </location>
    <ligand>
        <name>Zn(2+)</name>
        <dbReference type="ChEBI" id="CHEBI:29105"/>
        <label>1</label>
    </ligand>
</feature>
<comment type="function">
    <text evidence="11">Participates actively in the response to hyperosmotic and heat shock by preventing the aggregation of stress-denatured proteins and by disaggregating proteins, also in an autonomous, DnaK-independent fashion. Unfolded proteins bind initially to DnaJ; upon interaction with the DnaJ-bound protein, DnaK hydrolyzes its bound ATP, resulting in the formation of a stable complex. GrpE releases ADP from DnaK; ATP binding to DnaK triggers the release of the substrate protein, thus completing the reaction cycle. Several rounds of ATP-dependent interactions between DnaJ, DnaK and GrpE are required for fully efficient folding. Also involved, together with DnaK and GrpE, in the DNA replication of plasmids through activation of initiation proteins.</text>
</comment>
<keyword evidence="6 11" id="KW-0862">Zinc</keyword>
<dbReference type="GO" id="GO:0031072">
    <property type="term" value="F:heat shock protein binding"/>
    <property type="evidence" value="ECO:0007669"/>
    <property type="project" value="InterPro"/>
</dbReference>
<dbReference type="InterPro" id="IPR036869">
    <property type="entry name" value="J_dom_sf"/>
</dbReference>
<dbReference type="NCBIfam" id="NF008035">
    <property type="entry name" value="PRK10767.1"/>
    <property type="match status" value="1"/>
</dbReference>
<evidence type="ECO:0000256" key="12">
    <source>
        <dbReference type="PROSITE-ProRule" id="PRU00546"/>
    </source>
</evidence>
<feature type="binding site" evidence="11">
    <location>
        <position position="150"/>
    </location>
    <ligand>
        <name>Zn(2+)</name>
        <dbReference type="ChEBI" id="CHEBI:29105"/>
        <label>1</label>
    </ligand>
</feature>
<feature type="binding site" evidence="11">
    <location>
        <position position="204"/>
    </location>
    <ligand>
        <name>Zn(2+)</name>
        <dbReference type="ChEBI" id="CHEBI:29105"/>
        <label>1</label>
    </ligand>
</feature>
<evidence type="ECO:0000259" key="14">
    <source>
        <dbReference type="PROSITE" id="PS50076"/>
    </source>
</evidence>
<dbReference type="GO" id="GO:0005737">
    <property type="term" value="C:cytoplasm"/>
    <property type="evidence" value="ECO:0007669"/>
    <property type="project" value="UniProtKB-SubCell"/>
</dbReference>
<comment type="subunit">
    <text evidence="11">Homodimer.</text>
</comment>
<dbReference type="SUPFAM" id="SSF49493">
    <property type="entry name" value="HSP40/DnaJ peptide-binding domain"/>
    <property type="match status" value="2"/>
</dbReference>
<dbReference type="GO" id="GO:0005524">
    <property type="term" value="F:ATP binding"/>
    <property type="evidence" value="ECO:0007669"/>
    <property type="project" value="InterPro"/>
</dbReference>
<comment type="domain">
    <text evidence="11">The J domain is necessary and sufficient to stimulate DnaK ATPase activity. Zinc center 1 plays an important role in the autonomous, DnaK-independent chaperone activity of DnaJ. Zinc center 2 is essential for interaction with DnaK and for DnaJ activity.</text>
</comment>
<keyword evidence="3 11" id="KW-0479">Metal-binding</keyword>
<comment type="subcellular location">
    <subcellularLocation>
        <location evidence="11">Cytoplasm</location>
    </subcellularLocation>
</comment>
<evidence type="ECO:0000256" key="6">
    <source>
        <dbReference type="ARBA" id="ARBA00022833"/>
    </source>
</evidence>
<comment type="cofactor">
    <cofactor evidence="11">
        <name>Zn(2+)</name>
        <dbReference type="ChEBI" id="CHEBI:29105"/>
    </cofactor>
    <text evidence="11">Binds 2 Zn(2+) ions per monomer.</text>
</comment>
<evidence type="ECO:0000259" key="15">
    <source>
        <dbReference type="PROSITE" id="PS51188"/>
    </source>
</evidence>
<dbReference type="EMBL" id="FZOH01000002">
    <property type="protein sequence ID" value="SNS06195.1"/>
    <property type="molecule type" value="Genomic_DNA"/>
</dbReference>
<feature type="region of interest" description="Disordered" evidence="13">
    <location>
        <begin position="359"/>
        <end position="380"/>
    </location>
</feature>
<proteinExistence type="inferred from homology"/>
<sequence>MATDYYGVLGLSRGASDADIKKAYRRLARDLHPDVNPDPEAKERFQEVSRAYQALTDPDKRRIVDLGGDPFDAGAGAAGGSPFGAGAGFGGLGDIMDAFFGGGAMGGRGPRSRVRAGDDALIRLELDLEQTVFGTTEEITVDTAVLCGTCSGAGTAPGTHPVTCSTCSGRGEVQSVQRSFLGQVVSSRPCPTCAGTGQVIPDPCPECGSEGRVRARRTIPVKVPAGVEDGMRIRLTGRGEVGPGGGPAGDLYVEIRERPHEVFTRDGEDLHCHVTLPMTAAALGTTLPLTLLDGEDTDVDVRPGTQSGTVLTLRGKGAPRLRATGRGNLQVHVDVQTPTRLDAEQEKLLRELAALRGEDQRQPAAEGHGGLFSRVRNPFR</sequence>
<evidence type="ECO:0000256" key="11">
    <source>
        <dbReference type="HAMAP-Rule" id="MF_01152"/>
    </source>
</evidence>
<evidence type="ECO:0000256" key="7">
    <source>
        <dbReference type="ARBA" id="ARBA00023016"/>
    </source>
</evidence>
<dbReference type="Proteomes" id="UP000198386">
    <property type="component" value="Unassembled WGS sequence"/>
</dbReference>
<organism evidence="16 17">
    <name type="scientific">Geodermatophilus saharensis</name>
    <dbReference type="NCBI Taxonomy" id="1137994"/>
    <lineage>
        <taxon>Bacteria</taxon>
        <taxon>Bacillati</taxon>
        <taxon>Actinomycetota</taxon>
        <taxon>Actinomycetes</taxon>
        <taxon>Geodermatophilales</taxon>
        <taxon>Geodermatophilaceae</taxon>
        <taxon>Geodermatophilus</taxon>
    </lineage>
</organism>
<dbReference type="InterPro" id="IPR008971">
    <property type="entry name" value="HSP40/DnaJ_pept-bd"/>
</dbReference>
<feature type="binding site" evidence="11">
    <location>
        <position position="193"/>
    </location>
    <ligand>
        <name>Zn(2+)</name>
        <dbReference type="ChEBI" id="CHEBI:29105"/>
        <label>2</label>
    </ligand>
</feature>
<evidence type="ECO:0000256" key="1">
    <source>
        <dbReference type="ARBA" id="ARBA00022490"/>
    </source>
</evidence>
<evidence type="ECO:0000256" key="13">
    <source>
        <dbReference type="SAM" id="MobiDB-lite"/>
    </source>
</evidence>
<dbReference type="SUPFAM" id="SSF57938">
    <property type="entry name" value="DnaJ/Hsp40 cysteine-rich domain"/>
    <property type="match status" value="1"/>
</dbReference>
<protein>
    <recommendedName>
        <fullName evidence="10 11">Chaperone protein DnaJ</fullName>
    </recommendedName>
</protein>
<dbReference type="InterPro" id="IPR002939">
    <property type="entry name" value="DnaJ_C"/>
</dbReference>
<keyword evidence="17" id="KW-1185">Reference proteome</keyword>
<keyword evidence="7 11" id="KW-0346">Stress response</keyword>
<dbReference type="Pfam" id="PF00226">
    <property type="entry name" value="DnaJ"/>
    <property type="match status" value="1"/>
</dbReference>
<dbReference type="PANTHER" id="PTHR43096">
    <property type="entry name" value="DNAJ HOMOLOG 1, MITOCHONDRIAL-RELATED"/>
    <property type="match status" value="1"/>
</dbReference>
<feature type="binding site" evidence="11">
    <location>
        <position position="167"/>
    </location>
    <ligand>
        <name>Zn(2+)</name>
        <dbReference type="ChEBI" id="CHEBI:29105"/>
        <label>2</label>
    </ligand>
</feature>
<evidence type="ECO:0000313" key="16">
    <source>
        <dbReference type="EMBL" id="SNS06195.1"/>
    </source>
</evidence>
<dbReference type="GO" id="GO:0051082">
    <property type="term" value="F:unfolded protein binding"/>
    <property type="evidence" value="ECO:0007669"/>
    <property type="project" value="UniProtKB-UniRule"/>
</dbReference>
<evidence type="ECO:0000256" key="8">
    <source>
        <dbReference type="ARBA" id="ARBA00023186"/>
    </source>
</evidence>
<evidence type="ECO:0000256" key="2">
    <source>
        <dbReference type="ARBA" id="ARBA00022705"/>
    </source>
</evidence>
<keyword evidence="8 11" id="KW-0143">Chaperone</keyword>
<dbReference type="RefSeq" id="WP_141233694.1">
    <property type="nucleotide sequence ID" value="NZ_FZOH01000002.1"/>
</dbReference>
<evidence type="ECO:0000256" key="3">
    <source>
        <dbReference type="ARBA" id="ARBA00022723"/>
    </source>
</evidence>
<dbReference type="Gene3D" id="1.10.287.110">
    <property type="entry name" value="DnaJ domain"/>
    <property type="match status" value="1"/>
</dbReference>
<dbReference type="Pfam" id="PF00684">
    <property type="entry name" value="DnaJ_CXXCXGXG"/>
    <property type="match status" value="1"/>
</dbReference>
<dbReference type="GO" id="GO:0008270">
    <property type="term" value="F:zinc ion binding"/>
    <property type="evidence" value="ECO:0007669"/>
    <property type="project" value="UniProtKB-UniRule"/>
</dbReference>
<feature type="zinc finger region" description="CR-type" evidence="12">
    <location>
        <begin position="134"/>
        <end position="216"/>
    </location>
</feature>
<evidence type="ECO:0000256" key="5">
    <source>
        <dbReference type="ARBA" id="ARBA00022771"/>
    </source>
</evidence>
<reference evidence="17" key="1">
    <citation type="submission" date="2017-06" db="EMBL/GenBank/DDBJ databases">
        <authorList>
            <person name="Varghese N."/>
            <person name="Submissions S."/>
        </authorList>
    </citation>
    <scope>NUCLEOTIDE SEQUENCE [LARGE SCALE GENOMIC DNA]</scope>
    <source>
        <strain evidence="17">DSM 45423</strain>
    </source>
</reference>
<feature type="domain" description="CR-type" evidence="15">
    <location>
        <begin position="134"/>
        <end position="216"/>
    </location>
</feature>
<dbReference type="Gene3D" id="2.60.260.20">
    <property type="entry name" value="Urease metallochaperone UreE, N-terminal domain"/>
    <property type="match status" value="2"/>
</dbReference>
<dbReference type="SMART" id="SM00271">
    <property type="entry name" value="DnaJ"/>
    <property type="match status" value="1"/>
</dbReference>
<dbReference type="OrthoDB" id="9779889at2"/>
<keyword evidence="5 11" id="KW-0863">Zinc-finger</keyword>
<dbReference type="CDD" id="cd10747">
    <property type="entry name" value="DnaJ_C"/>
    <property type="match status" value="1"/>
</dbReference>
<dbReference type="InterPro" id="IPR036410">
    <property type="entry name" value="HSP_DnaJ_Cys-rich_dom_sf"/>
</dbReference>
<dbReference type="PROSITE" id="PS51188">
    <property type="entry name" value="ZF_CR"/>
    <property type="match status" value="1"/>
</dbReference>
<dbReference type="GO" id="GO:0042026">
    <property type="term" value="P:protein refolding"/>
    <property type="evidence" value="ECO:0007669"/>
    <property type="project" value="TreeGrafter"/>
</dbReference>
<keyword evidence="4 11" id="KW-0677">Repeat</keyword>
<dbReference type="InterPro" id="IPR012724">
    <property type="entry name" value="DnaJ"/>
</dbReference>
<feature type="binding site" evidence="11">
    <location>
        <position position="164"/>
    </location>
    <ligand>
        <name>Zn(2+)</name>
        <dbReference type="ChEBI" id="CHEBI:29105"/>
        <label>2</label>
    </ligand>
</feature>
<dbReference type="NCBIfam" id="NF010871">
    <property type="entry name" value="PRK14278.1"/>
    <property type="match status" value="1"/>
</dbReference>
<keyword evidence="2 11" id="KW-0235">DNA replication</keyword>
<dbReference type="SUPFAM" id="SSF46565">
    <property type="entry name" value="Chaperone J-domain"/>
    <property type="match status" value="1"/>
</dbReference>
<name>A0A239BDU9_9ACTN</name>
<comment type="similarity">
    <text evidence="9 11">Belongs to the DnaJ family.</text>
</comment>
<gene>
    <name evidence="11" type="primary">dnaJ</name>
    <name evidence="16" type="ORF">SAMN04488107_1122</name>
</gene>
<evidence type="ECO:0000256" key="4">
    <source>
        <dbReference type="ARBA" id="ARBA00022737"/>
    </source>
</evidence>
<dbReference type="FunFam" id="2.60.260.20:FF:000005">
    <property type="entry name" value="Chaperone protein dnaJ 1, mitochondrial"/>
    <property type="match status" value="1"/>
</dbReference>
<dbReference type="FunFam" id="2.10.230.10:FF:000002">
    <property type="entry name" value="Molecular chaperone DnaJ"/>
    <property type="match status" value="1"/>
</dbReference>
<dbReference type="PROSITE" id="PS50076">
    <property type="entry name" value="DNAJ_2"/>
    <property type="match status" value="1"/>
</dbReference>
<comment type="caution">
    <text evidence="11">Lacks conserved residue(s) required for the propagation of feature annotation.</text>
</comment>
<dbReference type="PRINTS" id="PR00625">
    <property type="entry name" value="JDOMAIN"/>
</dbReference>
<accession>A0A239BDU9</accession>
<dbReference type="PANTHER" id="PTHR43096:SF48">
    <property type="entry name" value="CHAPERONE PROTEIN DNAJ"/>
    <property type="match status" value="1"/>
</dbReference>
<evidence type="ECO:0000313" key="17">
    <source>
        <dbReference type="Proteomes" id="UP000198386"/>
    </source>
</evidence>
<dbReference type="AlphaFoldDB" id="A0A239BDU9"/>
<feature type="domain" description="J" evidence="14">
    <location>
        <begin position="4"/>
        <end position="68"/>
    </location>
</feature>
<dbReference type="HAMAP" id="MF_01152">
    <property type="entry name" value="DnaJ"/>
    <property type="match status" value="1"/>
</dbReference>
<dbReference type="Pfam" id="PF01556">
    <property type="entry name" value="DnaJ_C"/>
    <property type="match status" value="1"/>
</dbReference>
<feature type="binding site" evidence="11">
    <location>
        <position position="190"/>
    </location>
    <ligand>
        <name>Zn(2+)</name>
        <dbReference type="ChEBI" id="CHEBI:29105"/>
        <label>2</label>
    </ligand>
</feature>
<evidence type="ECO:0000256" key="9">
    <source>
        <dbReference type="ARBA" id="ARBA00061004"/>
    </source>
</evidence>
<dbReference type="GO" id="GO:0009408">
    <property type="term" value="P:response to heat"/>
    <property type="evidence" value="ECO:0007669"/>
    <property type="project" value="InterPro"/>
</dbReference>
<evidence type="ECO:0000256" key="10">
    <source>
        <dbReference type="ARBA" id="ARBA00067609"/>
    </source>
</evidence>
<keyword evidence="1 11" id="KW-0963">Cytoplasm</keyword>